<dbReference type="GO" id="GO:0007265">
    <property type="term" value="P:Ras protein signal transduction"/>
    <property type="evidence" value="ECO:0007669"/>
    <property type="project" value="TreeGrafter"/>
</dbReference>
<sequence>MLPRSLRHLLEGARLELGEEQGVTLSGYRSWSPDPPHPQVRRGGEEQPPVTLTEEAEEGVIYTVTTRQPGAPGGAGSQARSLKAGSLVRLVRHLLEAQTLGDATYVPAFLVTYRVFTRPPTVLGLLLDRLEEVGALEPGPVSLETAELQRAFSSVMCSWLDRYPEDFGGALDPGLVERLGRSLQCALGQGSEAERRLLALRGVLGGPSNGGELEEEEWGAGEDGPKGCVTPRGDPDPLDILIFQADHVAAQLTLVEAALFLRVVPYQCLGSLWSQRDKKGRERDCPSVRATVRQFNRLAGAVIRSCLAGPGLRPQQRARILEKWIHVAEECRALRNFSSLCAIISALQSSPVHRLKRTWDETARDALHSYEELSTICSEQDNYSLSRQLLFQEGTFKPSGADPAPRRQPRRPQEQRPVGVVPYLGTFLRDLVMLDTAMKDELENGYINFEKRRKVPGCAGAAGLPPRLAWGSPLSLSAPPPEFEVLAQLRLLQSVCRNYSVQPSPPFQRWLRALPPLSEAQSHSLSCEIEPPGEAPTPQRPMKPTLVITHCTELLSSVGNPLVSWEGLPGCSPDLLPSPRGPTQLLSRLAQHMKWPSVSALDTAPEDVASSARGLSPPTGGGFPRGHRRSASCGSAFPAPPTTEPGPPPSDCCIIRARMALHNGSLYKSILVTSQDKTPSVIAKVLEKHGQERGAAPQFQLVQLLPEGKELTFPPTANVFYAMNGSSLDFVLRPKGPGEPPLPPSAAPRRAELSATFPKIKATGRKLARALF</sequence>
<dbReference type="Pfam" id="PF00617">
    <property type="entry name" value="RasGEF"/>
    <property type="match status" value="1"/>
</dbReference>
<dbReference type="STRING" id="55544.A0A4D9DIJ7"/>
<evidence type="ECO:0000259" key="4">
    <source>
        <dbReference type="PROSITE" id="PS50009"/>
    </source>
</evidence>
<name>A0A4D9DIJ7_9SAUR</name>
<dbReference type="SMART" id="SM00147">
    <property type="entry name" value="RasGEF"/>
    <property type="match status" value="1"/>
</dbReference>
<dbReference type="Gene3D" id="1.20.870.10">
    <property type="entry name" value="Son of sevenless (SoS) protein Chain: S domain 1"/>
    <property type="match status" value="1"/>
</dbReference>
<reference evidence="7 8" key="1">
    <citation type="submission" date="2019-04" db="EMBL/GenBank/DDBJ databases">
        <title>Draft genome of the big-headed turtle Platysternon megacephalum.</title>
        <authorList>
            <person name="Gong S."/>
        </authorList>
    </citation>
    <scope>NUCLEOTIDE SEQUENCE [LARGE SCALE GENOMIC DNA]</scope>
    <source>
        <strain evidence="7">DO16091913</strain>
        <tissue evidence="7">Muscle</tissue>
    </source>
</reference>
<dbReference type="InterPro" id="IPR001895">
    <property type="entry name" value="RASGEF_cat_dom"/>
</dbReference>
<feature type="domain" description="N-terminal Ras-GEF" evidence="6">
    <location>
        <begin position="78"/>
        <end position="205"/>
    </location>
</feature>
<comment type="caution">
    <text evidence="7">The sequence shown here is derived from an EMBL/GenBank/DDBJ whole genome shotgun (WGS) entry which is preliminary data.</text>
</comment>
<dbReference type="SMART" id="SM00314">
    <property type="entry name" value="RA"/>
    <property type="match status" value="1"/>
</dbReference>
<dbReference type="CDD" id="cd00155">
    <property type="entry name" value="RasGEF"/>
    <property type="match status" value="1"/>
</dbReference>
<dbReference type="InterPro" id="IPR029071">
    <property type="entry name" value="Ubiquitin-like_domsf"/>
</dbReference>
<proteinExistence type="predicted"/>
<dbReference type="InterPro" id="IPR019804">
    <property type="entry name" value="Ras_G-nucl-exch_fac_CS"/>
</dbReference>
<dbReference type="SMART" id="SM00229">
    <property type="entry name" value="RasGEFN"/>
    <property type="match status" value="1"/>
</dbReference>
<gene>
    <name evidence="7" type="ORF">DR999_PMT21116</name>
</gene>
<feature type="compositionally biased region" description="Pro residues" evidence="3">
    <location>
        <begin position="638"/>
        <end position="649"/>
    </location>
</feature>
<dbReference type="PROSITE" id="PS50009">
    <property type="entry name" value="RASGEF_CAT"/>
    <property type="match status" value="1"/>
</dbReference>
<protein>
    <submittedName>
        <fullName evidence="7">Peptidase S1</fullName>
    </submittedName>
</protein>
<dbReference type="CDD" id="cd06224">
    <property type="entry name" value="REM"/>
    <property type="match status" value="1"/>
</dbReference>
<dbReference type="InterPro" id="IPR023578">
    <property type="entry name" value="Ras_GEF_dom_sf"/>
</dbReference>
<keyword evidence="1 2" id="KW-0344">Guanine-nucleotide releasing factor</keyword>
<dbReference type="GO" id="GO:0005886">
    <property type="term" value="C:plasma membrane"/>
    <property type="evidence" value="ECO:0007669"/>
    <property type="project" value="TreeGrafter"/>
</dbReference>
<keyword evidence="8" id="KW-1185">Reference proteome</keyword>
<dbReference type="PROSITE" id="PS00720">
    <property type="entry name" value="RASGEF"/>
    <property type="match status" value="1"/>
</dbReference>
<dbReference type="OrthoDB" id="26687at2759"/>
<dbReference type="Proteomes" id="UP000297703">
    <property type="component" value="Unassembled WGS sequence"/>
</dbReference>
<dbReference type="InterPro" id="IPR036964">
    <property type="entry name" value="RASGEF_cat_dom_sf"/>
</dbReference>
<evidence type="ECO:0000256" key="3">
    <source>
        <dbReference type="SAM" id="MobiDB-lite"/>
    </source>
</evidence>
<dbReference type="Gene3D" id="3.10.20.90">
    <property type="entry name" value="Phosphatidylinositol 3-kinase Catalytic Subunit, Chain A, domain 1"/>
    <property type="match status" value="1"/>
</dbReference>
<evidence type="ECO:0000313" key="7">
    <source>
        <dbReference type="EMBL" id="TFJ97074.1"/>
    </source>
</evidence>
<evidence type="ECO:0000256" key="1">
    <source>
        <dbReference type="ARBA" id="ARBA00022658"/>
    </source>
</evidence>
<dbReference type="Pfam" id="PF00788">
    <property type="entry name" value="RA"/>
    <property type="match status" value="1"/>
</dbReference>
<dbReference type="PROSITE" id="PS50212">
    <property type="entry name" value="RASGEF_NTER"/>
    <property type="match status" value="1"/>
</dbReference>
<dbReference type="GO" id="GO:0005085">
    <property type="term" value="F:guanyl-nucleotide exchange factor activity"/>
    <property type="evidence" value="ECO:0007669"/>
    <property type="project" value="UniProtKB-KW"/>
</dbReference>
<dbReference type="SUPFAM" id="SSF54236">
    <property type="entry name" value="Ubiquitin-like"/>
    <property type="match status" value="1"/>
</dbReference>
<evidence type="ECO:0000313" key="8">
    <source>
        <dbReference type="Proteomes" id="UP000297703"/>
    </source>
</evidence>
<dbReference type="InterPro" id="IPR000159">
    <property type="entry name" value="RA_dom"/>
</dbReference>
<dbReference type="EMBL" id="QXTE01000538">
    <property type="protein sequence ID" value="TFJ97074.1"/>
    <property type="molecule type" value="Genomic_DNA"/>
</dbReference>
<dbReference type="CDD" id="cd17211">
    <property type="entry name" value="RA_RGL2"/>
    <property type="match status" value="1"/>
</dbReference>
<feature type="region of interest" description="Disordered" evidence="3">
    <location>
        <begin position="604"/>
        <end position="649"/>
    </location>
</feature>
<feature type="domain" description="Ras-associating" evidence="5">
    <location>
        <begin position="651"/>
        <end position="737"/>
    </location>
</feature>
<accession>A0A4D9DIJ7</accession>
<dbReference type="InterPro" id="IPR000651">
    <property type="entry name" value="Ras-like_Gua-exchang_fac_N"/>
</dbReference>
<dbReference type="Pfam" id="PF00618">
    <property type="entry name" value="RasGEF_N"/>
    <property type="match status" value="1"/>
</dbReference>
<evidence type="ECO:0000259" key="5">
    <source>
        <dbReference type="PROSITE" id="PS50200"/>
    </source>
</evidence>
<reference evidence="7 8" key="2">
    <citation type="submission" date="2019-04" db="EMBL/GenBank/DDBJ databases">
        <title>The genome sequence of big-headed turtle.</title>
        <authorList>
            <person name="Gong S."/>
        </authorList>
    </citation>
    <scope>NUCLEOTIDE SEQUENCE [LARGE SCALE GENOMIC DNA]</scope>
    <source>
        <strain evidence="7">DO16091913</strain>
        <tissue evidence="7">Muscle</tissue>
    </source>
</reference>
<dbReference type="InterPro" id="IPR008937">
    <property type="entry name" value="Ras-like_GEF"/>
</dbReference>
<dbReference type="Gene3D" id="1.10.840.10">
    <property type="entry name" value="Ras guanine-nucleotide exchange factors catalytic domain"/>
    <property type="match status" value="1"/>
</dbReference>
<dbReference type="AlphaFoldDB" id="A0A4D9DIJ7"/>
<feature type="region of interest" description="Disordered" evidence="3">
    <location>
        <begin position="395"/>
        <end position="415"/>
    </location>
</feature>
<dbReference type="SUPFAM" id="SSF48366">
    <property type="entry name" value="Ras GEF"/>
    <property type="match status" value="1"/>
</dbReference>
<feature type="region of interest" description="Disordered" evidence="3">
    <location>
        <begin position="26"/>
        <end position="50"/>
    </location>
</feature>
<dbReference type="PANTHER" id="PTHR23113">
    <property type="entry name" value="GUANINE NUCLEOTIDE EXCHANGE FACTOR"/>
    <property type="match status" value="1"/>
</dbReference>
<dbReference type="PANTHER" id="PTHR23113:SF367">
    <property type="entry name" value="RAL GUANINE NUCLEOTIDE DISSOCIATION STIMULATOR-LIKE 2 ISOFORM X1"/>
    <property type="match status" value="1"/>
</dbReference>
<dbReference type="PROSITE" id="PS50200">
    <property type="entry name" value="RA"/>
    <property type="match status" value="1"/>
</dbReference>
<evidence type="ECO:0000256" key="2">
    <source>
        <dbReference type="PROSITE-ProRule" id="PRU00168"/>
    </source>
</evidence>
<evidence type="ECO:0000259" key="6">
    <source>
        <dbReference type="PROSITE" id="PS50212"/>
    </source>
</evidence>
<organism evidence="7 8">
    <name type="scientific">Platysternon megacephalum</name>
    <name type="common">big-headed turtle</name>
    <dbReference type="NCBI Taxonomy" id="55544"/>
    <lineage>
        <taxon>Eukaryota</taxon>
        <taxon>Metazoa</taxon>
        <taxon>Chordata</taxon>
        <taxon>Craniata</taxon>
        <taxon>Vertebrata</taxon>
        <taxon>Euteleostomi</taxon>
        <taxon>Archelosauria</taxon>
        <taxon>Testudinata</taxon>
        <taxon>Testudines</taxon>
        <taxon>Cryptodira</taxon>
        <taxon>Durocryptodira</taxon>
        <taxon>Testudinoidea</taxon>
        <taxon>Platysternidae</taxon>
        <taxon>Platysternon</taxon>
    </lineage>
</organism>
<feature type="domain" description="Ras-GEF" evidence="4">
    <location>
        <begin position="244"/>
        <end position="504"/>
    </location>
</feature>